<feature type="compositionally biased region" description="Basic and acidic residues" evidence="1">
    <location>
        <begin position="37"/>
        <end position="54"/>
    </location>
</feature>
<dbReference type="InterPro" id="IPR027417">
    <property type="entry name" value="P-loop_NTPase"/>
</dbReference>
<organism evidence="2 3">
    <name type="scientific">Yasminevirus sp. GU-2018</name>
    <dbReference type="NCBI Taxonomy" id="2420051"/>
    <lineage>
        <taxon>Viruses</taxon>
        <taxon>Varidnaviria</taxon>
        <taxon>Bamfordvirae</taxon>
        <taxon>Nucleocytoviricota</taxon>
        <taxon>Megaviricetes</taxon>
        <taxon>Imitervirales</taxon>
        <taxon>Mimiviridae</taxon>
        <taxon>Klosneuvirinae</taxon>
        <taxon>Yasminevirus</taxon>
        <taxon>Yasminevirus saudimassiliense</taxon>
    </lineage>
</organism>
<dbReference type="EMBL" id="UPSH01000001">
    <property type="protein sequence ID" value="VBB18733.1"/>
    <property type="molecule type" value="Genomic_DNA"/>
</dbReference>
<proteinExistence type="predicted"/>
<dbReference type="Gene3D" id="3.40.50.300">
    <property type="entry name" value="P-loop containing nucleotide triphosphate hydrolases"/>
    <property type="match status" value="1"/>
</dbReference>
<evidence type="ECO:0000256" key="1">
    <source>
        <dbReference type="SAM" id="MobiDB-lite"/>
    </source>
</evidence>
<reference evidence="2 3" key="1">
    <citation type="submission" date="2018-10" db="EMBL/GenBank/DDBJ databases">
        <authorList>
            <consortium name="IHU Genomes"/>
        </authorList>
    </citation>
    <scope>NUCLEOTIDE SEQUENCE [LARGE SCALE GENOMIC DNA]</scope>
    <source>
        <strain evidence="2 3">A1</strain>
    </source>
</reference>
<protein>
    <recommendedName>
        <fullName evidence="4">Zeta toxin domain-containing protein</fullName>
    </recommendedName>
</protein>
<evidence type="ECO:0000313" key="3">
    <source>
        <dbReference type="Proteomes" id="UP000594342"/>
    </source>
</evidence>
<name>A0A5K0UB25_9VIRU</name>
<dbReference type="SUPFAM" id="SSF52540">
    <property type="entry name" value="P-loop containing nucleoside triphosphate hydrolases"/>
    <property type="match status" value="1"/>
</dbReference>
<dbReference type="Pfam" id="PF13671">
    <property type="entry name" value="AAA_33"/>
    <property type="match status" value="1"/>
</dbReference>
<evidence type="ECO:0008006" key="4">
    <source>
        <dbReference type="Google" id="ProtNLM"/>
    </source>
</evidence>
<evidence type="ECO:0000313" key="2">
    <source>
        <dbReference type="EMBL" id="VBB18733.1"/>
    </source>
</evidence>
<accession>A0A5K0UB25</accession>
<gene>
    <name evidence="2" type="ORF">YASMINEVIRUS_1265</name>
</gene>
<dbReference type="Proteomes" id="UP000594342">
    <property type="component" value="Unassembled WGS sequence"/>
</dbReference>
<sequence length="223" mass="25822">MTSTLLNEIYDQYMEIAMRQKQQSKTLTDFNVSSEESDSKVTPRKGLAESTRHIESVRPTKTTTATRATVWFVLGPIGAGKSTYIHHVMKEHPHLTLLSADILKRDHNLSYLETRNLMERIIKGHVDSGISFITEGTGQHDDLYDLFVEYKQNDSLDLRVTYIDVDIEVALERNRKRTRVLTDDTVREVHERCGVRRHRWKDFGCEYISYKDLLVKSAVDGIY</sequence>
<comment type="caution">
    <text evidence="2">The sequence shown here is derived from an EMBL/GenBank/DDBJ whole genome shotgun (WGS) entry which is preliminary data.</text>
</comment>
<keyword evidence="3" id="KW-1185">Reference proteome</keyword>
<feature type="region of interest" description="Disordered" evidence="1">
    <location>
        <begin position="27"/>
        <end position="54"/>
    </location>
</feature>